<protein>
    <recommendedName>
        <fullName evidence="4">Lipoprotein</fullName>
    </recommendedName>
</protein>
<proteinExistence type="predicted"/>
<dbReference type="STRING" id="493.BWD07_10975"/>
<gene>
    <name evidence="2" type="ORF">NCTC10296_01197</name>
</gene>
<evidence type="ECO:0000313" key="3">
    <source>
        <dbReference type="Proteomes" id="UP000279284"/>
    </source>
</evidence>
<dbReference type="PROSITE" id="PS51257">
    <property type="entry name" value="PROKAR_LIPOPROTEIN"/>
    <property type="match status" value="1"/>
</dbReference>
<evidence type="ECO:0008006" key="4">
    <source>
        <dbReference type="Google" id="ProtNLM"/>
    </source>
</evidence>
<dbReference type="EMBL" id="LR134313">
    <property type="protein sequence ID" value="VEF01112.1"/>
    <property type="molecule type" value="Genomic_DNA"/>
</dbReference>
<feature type="chain" id="PRO_5019242837" description="Lipoprotein" evidence="1">
    <location>
        <begin position="22"/>
        <end position="318"/>
    </location>
</feature>
<evidence type="ECO:0000256" key="1">
    <source>
        <dbReference type="SAM" id="SignalP"/>
    </source>
</evidence>
<keyword evidence="3" id="KW-1185">Reference proteome</keyword>
<feature type="signal peptide" evidence="1">
    <location>
        <begin position="1"/>
        <end position="21"/>
    </location>
</feature>
<name>A0A448D7Y3_9NEIS</name>
<dbReference type="OrthoDB" id="8601276at2"/>
<sequence length="318" mass="35816">MITSIKTKMKMAALLSATLFAGACSTLDLKYTRNYYNSESKRAKVQAIAEQRSQQISDHQTFYGKKLECLRDIHANFFDTVRQTALQSGVTTGNGYFRMAVAPFRDKTGKVFDANSTAISDMVMDAVSHFRHFDLVETPLFPDTLVESRNNFLHPNYILPDGIVQNFSSTMTSLQHVPTGVNFPSNYYIAGALTQYDEEGVLPNNHNIGIDIHQYQYSRDVQAITVTVNMRLIDSWTGTVMRVNGTNELATVSLTNTFYAMKNTQNFFRLIGPKDYGIDYTAKVADPKMAAVKEMVDKGVYQLLDKFLKPYKTSDQSC</sequence>
<accession>A0A448D7Y3</accession>
<dbReference type="Gene3D" id="3.40.50.10610">
    <property type="entry name" value="ABC-type transport auxiliary lipoprotein component"/>
    <property type="match status" value="1"/>
</dbReference>
<dbReference type="KEGG" id="nci:NCTC10296_01197"/>
<organism evidence="2 3">
    <name type="scientific">Neisseria canis</name>
    <dbReference type="NCBI Taxonomy" id="493"/>
    <lineage>
        <taxon>Bacteria</taxon>
        <taxon>Pseudomonadati</taxon>
        <taxon>Pseudomonadota</taxon>
        <taxon>Betaproteobacteria</taxon>
        <taxon>Neisseriales</taxon>
        <taxon>Neisseriaceae</taxon>
        <taxon>Neisseria</taxon>
    </lineage>
</organism>
<dbReference type="AlphaFoldDB" id="A0A448D7Y3"/>
<evidence type="ECO:0000313" key="2">
    <source>
        <dbReference type="EMBL" id="VEF01112.1"/>
    </source>
</evidence>
<keyword evidence="1" id="KW-0732">Signal</keyword>
<reference evidence="2 3" key="1">
    <citation type="submission" date="2018-12" db="EMBL/GenBank/DDBJ databases">
        <authorList>
            <consortium name="Pathogen Informatics"/>
        </authorList>
    </citation>
    <scope>NUCLEOTIDE SEQUENCE [LARGE SCALE GENOMIC DNA]</scope>
    <source>
        <strain evidence="2 3">NCTC10296</strain>
    </source>
</reference>
<dbReference type="Proteomes" id="UP000279284">
    <property type="component" value="Chromosome"/>
</dbReference>